<feature type="transmembrane region" description="Helical" evidence="1">
    <location>
        <begin position="121"/>
        <end position="140"/>
    </location>
</feature>
<evidence type="ECO:0000313" key="3">
    <source>
        <dbReference type="Proteomes" id="UP000054526"/>
    </source>
</evidence>
<accession>A0ABR5A3E5</accession>
<keyword evidence="1" id="KW-0472">Membrane</keyword>
<comment type="caution">
    <text evidence="2">The sequence shown here is derived from an EMBL/GenBank/DDBJ whole genome shotgun (WGS) entry which is preliminary data.</text>
</comment>
<evidence type="ECO:0000313" key="2">
    <source>
        <dbReference type="EMBL" id="KIL35467.1"/>
    </source>
</evidence>
<sequence>MLVIVSLVSILFPLFWAIFNKGWHHMIPHLANYRDHSVPIFNNEIVLIISAGLLGNSIQDTSIGNGIKSVLNNLETYSFFLFAIVVVALVVSVTFAGIPPLVIVTALATQMNAQELDTSNTVLAMLLLLAWSISSVLSPMNPLNLLVSRLSGISGFEAGLRANGVHLLIVAVVGSLIITMIH</sequence>
<gene>
    <name evidence="2" type="ORF">SD71_13160</name>
</gene>
<reference evidence="2 3" key="1">
    <citation type="submission" date="2014-12" db="EMBL/GenBank/DDBJ databases">
        <title>Draft genome sequence of Cohnella kolymensis strain B-2846.</title>
        <authorList>
            <person name="Karlyshev A.V."/>
            <person name="Kudryashova E.B."/>
        </authorList>
    </citation>
    <scope>NUCLEOTIDE SEQUENCE [LARGE SCALE GENOMIC DNA]</scope>
    <source>
        <strain evidence="2 3">VKM B-2846</strain>
    </source>
</reference>
<feature type="transmembrane region" description="Helical" evidence="1">
    <location>
        <begin position="160"/>
        <end position="181"/>
    </location>
</feature>
<evidence type="ECO:0000256" key="1">
    <source>
        <dbReference type="SAM" id="Phobius"/>
    </source>
</evidence>
<proteinExistence type="predicted"/>
<feature type="transmembrane region" description="Helical" evidence="1">
    <location>
        <begin position="79"/>
        <end position="109"/>
    </location>
</feature>
<keyword evidence="3" id="KW-1185">Reference proteome</keyword>
<dbReference type="Proteomes" id="UP000054526">
    <property type="component" value="Unassembled WGS sequence"/>
</dbReference>
<name>A0ABR5A3E5_9BACL</name>
<keyword evidence="1" id="KW-1133">Transmembrane helix</keyword>
<evidence type="ECO:0008006" key="4">
    <source>
        <dbReference type="Google" id="ProtNLM"/>
    </source>
</evidence>
<protein>
    <recommendedName>
        <fullName evidence="4">Citrate transporter-like domain-containing protein</fullName>
    </recommendedName>
</protein>
<dbReference type="EMBL" id="JXAL01000021">
    <property type="protein sequence ID" value="KIL35467.1"/>
    <property type="molecule type" value="Genomic_DNA"/>
</dbReference>
<organism evidence="2 3">
    <name type="scientific">Cohnella kolymensis</name>
    <dbReference type="NCBI Taxonomy" id="1590652"/>
    <lineage>
        <taxon>Bacteria</taxon>
        <taxon>Bacillati</taxon>
        <taxon>Bacillota</taxon>
        <taxon>Bacilli</taxon>
        <taxon>Bacillales</taxon>
        <taxon>Paenibacillaceae</taxon>
        <taxon>Cohnella</taxon>
    </lineage>
</organism>
<keyword evidence="1" id="KW-0812">Transmembrane</keyword>